<dbReference type="InterPro" id="IPR029058">
    <property type="entry name" value="AB_hydrolase_fold"/>
</dbReference>
<evidence type="ECO:0000256" key="1">
    <source>
        <dbReference type="SAM" id="MobiDB-lite"/>
    </source>
</evidence>
<protein>
    <submittedName>
        <fullName evidence="2">Uncharacterized protein</fullName>
    </submittedName>
</protein>
<name>A0ABD3M9P4_9STRA</name>
<proteinExistence type="predicted"/>
<reference evidence="2 3" key="1">
    <citation type="submission" date="2024-10" db="EMBL/GenBank/DDBJ databases">
        <title>Updated reference genomes for cyclostephanoid diatoms.</title>
        <authorList>
            <person name="Roberts W.R."/>
            <person name="Alverson A.J."/>
        </authorList>
    </citation>
    <scope>NUCLEOTIDE SEQUENCE [LARGE SCALE GENOMIC DNA]</scope>
    <source>
        <strain evidence="2 3">AJA232-27</strain>
    </source>
</reference>
<feature type="compositionally biased region" description="Low complexity" evidence="1">
    <location>
        <begin position="692"/>
        <end position="704"/>
    </location>
</feature>
<gene>
    <name evidence="2" type="ORF">ACHAWU_000003</name>
</gene>
<feature type="compositionally biased region" description="Polar residues" evidence="1">
    <location>
        <begin position="553"/>
        <end position="563"/>
    </location>
</feature>
<dbReference type="Proteomes" id="UP001530293">
    <property type="component" value="Unassembled WGS sequence"/>
</dbReference>
<feature type="compositionally biased region" description="Basic and acidic residues" evidence="1">
    <location>
        <begin position="269"/>
        <end position="286"/>
    </location>
</feature>
<evidence type="ECO:0000313" key="3">
    <source>
        <dbReference type="Proteomes" id="UP001530293"/>
    </source>
</evidence>
<feature type="compositionally biased region" description="Low complexity" evidence="1">
    <location>
        <begin position="515"/>
        <end position="526"/>
    </location>
</feature>
<comment type="caution">
    <text evidence="2">The sequence shown here is derived from an EMBL/GenBank/DDBJ whole genome shotgun (WGS) entry which is preliminary data.</text>
</comment>
<dbReference type="Gene3D" id="3.40.50.1820">
    <property type="entry name" value="alpha/beta hydrolase"/>
    <property type="match status" value="1"/>
</dbReference>
<feature type="compositionally biased region" description="Polar residues" evidence="1">
    <location>
        <begin position="294"/>
        <end position="306"/>
    </location>
</feature>
<keyword evidence="3" id="KW-1185">Reference proteome</keyword>
<feature type="region of interest" description="Disordered" evidence="1">
    <location>
        <begin position="240"/>
        <end position="306"/>
    </location>
</feature>
<dbReference type="PANTHER" id="PTHR12277">
    <property type="entry name" value="ALPHA/BETA HYDROLASE DOMAIN-CONTAINING PROTEIN"/>
    <property type="match status" value="1"/>
</dbReference>
<feature type="compositionally biased region" description="Polar residues" evidence="1">
    <location>
        <begin position="240"/>
        <end position="254"/>
    </location>
</feature>
<feature type="compositionally biased region" description="Low complexity" evidence="1">
    <location>
        <begin position="750"/>
        <end position="766"/>
    </location>
</feature>
<dbReference type="PANTHER" id="PTHR12277:SF81">
    <property type="entry name" value="PROTEIN ABHD13"/>
    <property type="match status" value="1"/>
</dbReference>
<feature type="region of interest" description="Disordered" evidence="1">
    <location>
        <begin position="508"/>
        <end position="537"/>
    </location>
</feature>
<feature type="region of interest" description="Disordered" evidence="1">
    <location>
        <begin position="686"/>
        <end position="773"/>
    </location>
</feature>
<dbReference type="SUPFAM" id="SSF53474">
    <property type="entry name" value="alpha/beta-Hydrolases"/>
    <property type="match status" value="1"/>
</dbReference>
<accession>A0ABD3M9P4</accession>
<organism evidence="2 3">
    <name type="scientific">Discostella pseudostelligera</name>
    <dbReference type="NCBI Taxonomy" id="259834"/>
    <lineage>
        <taxon>Eukaryota</taxon>
        <taxon>Sar</taxon>
        <taxon>Stramenopiles</taxon>
        <taxon>Ochrophyta</taxon>
        <taxon>Bacillariophyta</taxon>
        <taxon>Coscinodiscophyceae</taxon>
        <taxon>Thalassiosirophycidae</taxon>
        <taxon>Stephanodiscales</taxon>
        <taxon>Stephanodiscaceae</taxon>
        <taxon>Discostella</taxon>
    </lineage>
</organism>
<dbReference type="AlphaFoldDB" id="A0ABD3M9P4"/>
<feature type="region of interest" description="Disordered" evidence="1">
    <location>
        <begin position="553"/>
        <end position="583"/>
    </location>
</feature>
<dbReference type="EMBL" id="JALLBG020000173">
    <property type="protein sequence ID" value="KAL3760683.1"/>
    <property type="molecule type" value="Genomic_DNA"/>
</dbReference>
<evidence type="ECO:0000313" key="2">
    <source>
        <dbReference type="EMBL" id="KAL3760683.1"/>
    </source>
</evidence>
<sequence>MGNTVIAGILFQPPSPPNALRFLEDDLLDKRKDATAINRQLPLLQVMKQKNISVNHIWLYSPVSREGIEWNLIPAIHITHTNNIASSSSSSSTPILASQKYTLLYSHGNAEDIGLITAFLIDMARLLQVNIMCYDYSGYGMSVDTDFVCQFFMDYGKELECWKKYRCGSSSTMMAQQYGEITARNGHVCRYSRDLFVAPMVHPRGEMIGGPVHSSMKEVGKEEEDGDAFGFTNTCSCNDDTTSGHPGAKSSSSPMPLCTGDNGDNPPHTNDDGMSREEDTQHRQEQQRQQQQQLLSSHNWTMPTPSDTNCYANIQTAYDYLTKVERSCPPQHVILYGKSVGSGPTCWLSQRLCGGGDDVGGNGENGMCDTIMCNAETRDTVETGRNNGNNIVVDGTTTRHLAGVVLHSPFLSVIRVVLDVGFTPIGDLFPNIDRVGDFKCPVYVIHGSHDAIVPFYHGQTLFQSLPETCKVVPFWARGAGHNNIEMDMPTAYIKRLQQFIRQCDRVNYPKGSRKSQSQLMSPSRSSSGGGFEEEQTRQMKKLTMQLPIQANGYAQSTTTTSRQPWMGTSAPNTTQTSKQRKQKGTLVMRPFHTQIRAPPPPPPPPMNNPWLPQASAGGDQKFVPPGRVGSNWNENTSSSTTTLVLTNNGVHSMSSTRTTTLPHHSSLVLHHHHQPVHTTILEDNINGRDWYPRSSTSTTARSSMSPPPPSSSSSSKPFQNQQEHLGNPFIPQSQPQQQPHHNEFYHLLNQTKQQQQQQQHVQQRSQYRTLNSA</sequence>